<dbReference type="EMBL" id="KB200367">
    <property type="protein sequence ID" value="ESP01802.1"/>
    <property type="molecule type" value="Genomic_DNA"/>
</dbReference>
<feature type="chain" id="PRO_5004717545" evidence="1">
    <location>
        <begin position="27"/>
        <end position="218"/>
    </location>
</feature>
<keyword evidence="1" id="KW-0732">Signal</keyword>
<dbReference type="Proteomes" id="UP000030746">
    <property type="component" value="Unassembled WGS sequence"/>
</dbReference>
<keyword evidence="3" id="KW-1185">Reference proteome</keyword>
<dbReference type="AlphaFoldDB" id="V4B6U7"/>
<evidence type="ECO:0000313" key="2">
    <source>
        <dbReference type="EMBL" id="ESP01802.1"/>
    </source>
</evidence>
<feature type="signal peptide" evidence="1">
    <location>
        <begin position="1"/>
        <end position="26"/>
    </location>
</feature>
<proteinExistence type="predicted"/>
<gene>
    <name evidence="2" type="ORF">LOTGIDRAFT_172356</name>
</gene>
<name>V4B6U7_LOTGI</name>
<accession>V4B6U7</accession>
<organism evidence="2 3">
    <name type="scientific">Lottia gigantea</name>
    <name type="common">Giant owl limpet</name>
    <dbReference type="NCBI Taxonomy" id="225164"/>
    <lineage>
        <taxon>Eukaryota</taxon>
        <taxon>Metazoa</taxon>
        <taxon>Spiralia</taxon>
        <taxon>Lophotrochozoa</taxon>
        <taxon>Mollusca</taxon>
        <taxon>Gastropoda</taxon>
        <taxon>Patellogastropoda</taxon>
        <taxon>Lottioidea</taxon>
        <taxon>Lottiidae</taxon>
        <taxon>Lottia</taxon>
    </lineage>
</organism>
<reference evidence="2 3" key="1">
    <citation type="journal article" date="2013" name="Nature">
        <title>Insights into bilaterian evolution from three spiralian genomes.</title>
        <authorList>
            <person name="Simakov O."/>
            <person name="Marletaz F."/>
            <person name="Cho S.J."/>
            <person name="Edsinger-Gonzales E."/>
            <person name="Havlak P."/>
            <person name="Hellsten U."/>
            <person name="Kuo D.H."/>
            <person name="Larsson T."/>
            <person name="Lv J."/>
            <person name="Arendt D."/>
            <person name="Savage R."/>
            <person name="Osoegawa K."/>
            <person name="de Jong P."/>
            <person name="Grimwood J."/>
            <person name="Chapman J.A."/>
            <person name="Shapiro H."/>
            <person name="Aerts A."/>
            <person name="Otillar R.P."/>
            <person name="Terry A.Y."/>
            <person name="Boore J.L."/>
            <person name="Grigoriev I.V."/>
            <person name="Lindberg D.R."/>
            <person name="Seaver E.C."/>
            <person name="Weisblat D.A."/>
            <person name="Putnam N.H."/>
            <person name="Rokhsar D.S."/>
        </authorList>
    </citation>
    <scope>NUCLEOTIDE SEQUENCE [LARGE SCALE GENOMIC DNA]</scope>
</reference>
<sequence>MVDREIGDKMVLQLLLCLLLVIQVRSSPTTGMIYCYGELYVYADGQQILNSNTAYPTASFQVSDNVQVLGVSCRKAGSNGRIQMTLSNGIKTDHSWTCSPQFEENWFSPEFNDSAWQEATVSLYPVTMFPVFGARTWIWTDNTTDDFAYCRKMLKTENQEPQCKCEDVQQEVTDLKAEVALIQSEVTALKDLVNALQLNLDNPADDGNGNIGEGDIFG</sequence>
<dbReference type="Gene3D" id="2.60.120.260">
    <property type="entry name" value="Galactose-binding domain-like"/>
    <property type="match status" value="1"/>
</dbReference>
<dbReference type="KEGG" id="lgi:LOTGIDRAFT_172356"/>
<dbReference type="CTD" id="20242072"/>
<evidence type="ECO:0000256" key="1">
    <source>
        <dbReference type="SAM" id="SignalP"/>
    </source>
</evidence>
<protein>
    <submittedName>
        <fullName evidence="2">Uncharacterized protein</fullName>
    </submittedName>
</protein>
<dbReference type="HOGENOM" id="CLU_1268196_0_0_1"/>
<evidence type="ECO:0000313" key="3">
    <source>
        <dbReference type="Proteomes" id="UP000030746"/>
    </source>
</evidence>
<dbReference type="RefSeq" id="XP_009047482.1">
    <property type="nucleotide sequence ID" value="XM_009049234.1"/>
</dbReference>
<dbReference type="GeneID" id="20242072"/>